<dbReference type="Gene3D" id="3.30.420.40">
    <property type="match status" value="2"/>
</dbReference>
<protein>
    <recommendedName>
        <fullName evidence="6">Cell shape-determining protein MreB</fullName>
    </recommendedName>
</protein>
<dbReference type="SUPFAM" id="SSF53067">
    <property type="entry name" value="Actin-like ATPase domain"/>
    <property type="match status" value="2"/>
</dbReference>
<dbReference type="PRINTS" id="PR01652">
    <property type="entry name" value="SHAPEPROTEIN"/>
</dbReference>
<evidence type="ECO:0000256" key="5">
    <source>
        <dbReference type="ARBA" id="ARBA00023458"/>
    </source>
</evidence>
<feature type="binding site" evidence="6">
    <location>
        <begin position="224"/>
        <end position="227"/>
    </location>
    <ligand>
        <name>ATP</name>
        <dbReference type="ChEBI" id="CHEBI:30616"/>
    </ligand>
</feature>
<dbReference type="PANTHER" id="PTHR42749">
    <property type="entry name" value="CELL SHAPE-DETERMINING PROTEIN MREB"/>
    <property type="match status" value="1"/>
</dbReference>
<proteinExistence type="inferred from homology"/>
<dbReference type="EMBL" id="MFZM01000030">
    <property type="protein sequence ID" value="OGK22932.1"/>
    <property type="molecule type" value="Genomic_DNA"/>
</dbReference>
<evidence type="ECO:0000256" key="3">
    <source>
        <dbReference type="ARBA" id="ARBA00022840"/>
    </source>
</evidence>
<keyword evidence="2 6" id="KW-0547">Nucleotide-binding</keyword>
<evidence type="ECO:0000256" key="1">
    <source>
        <dbReference type="ARBA" id="ARBA00022490"/>
    </source>
</evidence>
<dbReference type="GO" id="GO:0000902">
    <property type="term" value="P:cell morphogenesis"/>
    <property type="evidence" value="ECO:0007669"/>
    <property type="project" value="InterPro"/>
</dbReference>
<sequence>MISIVSKIRKLSPFVFQKTKIGIDLGTSMTRIAIDNKGIVLREPTFVGQNTKTGQYIFYGTDAKDIYGKAPGYIKVIKPIEHSIISDFDATVYLMEQFLKKAVYPYYQGTFIKRGLVGYTVVPTSSTEVEQKALQEAFIKAGFQTVYLIEKPIVEAYGAGHNIFTNKPVFVIDLGAGIVEAAIITMGGIVSSKVLRTGGDHMDRLIYNYLHLKYGLIIGEQTSEHLKVKLFNLSDQKGVLAVRGKSLENGLPKSVRVTSRDVQEALAVAMNQIVDSVKELIETVPPEVIDGLIRSGVVLTGEFARIPGIDRYISNDIKIPTTIASNPEDATIHGLQKLMKEEERLNRVVFAG</sequence>
<dbReference type="Pfam" id="PF06723">
    <property type="entry name" value="MreB_Mbl"/>
    <property type="match status" value="1"/>
</dbReference>
<dbReference type="GO" id="GO:0008360">
    <property type="term" value="P:regulation of cell shape"/>
    <property type="evidence" value="ECO:0007669"/>
    <property type="project" value="UniProtKB-UniRule"/>
</dbReference>
<evidence type="ECO:0000313" key="7">
    <source>
        <dbReference type="EMBL" id="OGK22932.1"/>
    </source>
</evidence>
<evidence type="ECO:0000256" key="4">
    <source>
        <dbReference type="ARBA" id="ARBA00022960"/>
    </source>
</evidence>
<keyword evidence="4 6" id="KW-0133">Cell shape</keyword>
<keyword evidence="1 6" id="KW-0963">Cytoplasm</keyword>
<evidence type="ECO:0000256" key="2">
    <source>
        <dbReference type="ARBA" id="ARBA00022741"/>
    </source>
</evidence>
<comment type="caution">
    <text evidence="7">The sequence shown here is derived from an EMBL/GenBank/DDBJ whole genome shotgun (WGS) entry which is preliminary data.</text>
</comment>
<evidence type="ECO:0000313" key="8">
    <source>
        <dbReference type="Proteomes" id="UP000177159"/>
    </source>
</evidence>
<dbReference type="GO" id="GO:0005524">
    <property type="term" value="F:ATP binding"/>
    <property type="evidence" value="ECO:0007669"/>
    <property type="project" value="UniProtKB-KW"/>
</dbReference>
<comment type="subcellular location">
    <subcellularLocation>
        <location evidence="6">Cytoplasm</location>
    </subcellularLocation>
    <text evidence="6">Membrane-associated.</text>
</comment>
<dbReference type="InterPro" id="IPR004753">
    <property type="entry name" value="MreB"/>
</dbReference>
<keyword evidence="3 6" id="KW-0067">ATP-binding</keyword>
<comment type="function">
    <text evidence="6">Forms membrane-associated dynamic filaments that are essential for cell shape determination. Acts by regulating cell wall synthesis and cell elongation, and thus cell shape. A feedback loop between cell geometry and MreB localization may maintain elongated cell shape by targeting cell wall growth to regions of negative cell wall curvature.</text>
</comment>
<dbReference type="InterPro" id="IPR056546">
    <property type="entry name" value="MreB_MamK-like"/>
</dbReference>
<dbReference type="HAMAP" id="MF_02207">
    <property type="entry name" value="MreB"/>
    <property type="match status" value="1"/>
</dbReference>
<evidence type="ECO:0000256" key="6">
    <source>
        <dbReference type="HAMAP-Rule" id="MF_02207"/>
    </source>
</evidence>
<dbReference type="GO" id="GO:0005737">
    <property type="term" value="C:cytoplasm"/>
    <property type="evidence" value="ECO:0007669"/>
    <property type="project" value="UniProtKB-SubCell"/>
</dbReference>
<comment type="similarity">
    <text evidence="5 6">Belongs to the FtsA/MreB family.</text>
</comment>
<dbReference type="AlphaFoldDB" id="A0A1F7GWR9"/>
<comment type="subunit">
    <text evidence="6">Forms polymers.</text>
</comment>
<reference evidence="7 8" key="1">
    <citation type="journal article" date="2016" name="Nat. Commun.">
        <title>Thousands of microbial genomes shed light on interconnected biogeochemical processes in an aquifer system.</title>
        <authorList>
            <person name="Anantharaman K."/>
            <person name="Brown C.T."/>
            <person name="Hug L.A."/>
            <person name="Sharon I."/>
            <person name="Castelle C.J."/>
            <person name="Probst A.J."/>
            <person name="Thomas B.C."/>
            <person name="Singh A."/>
            <person name="Wilkins M.J."/>
            <person name="Karaoz U."/>
            <person name="Brodie E.L."/>
            <person name="Williams K.H."/>
            <person name="Hubbard S.S."/>
            <person name="Banfield J.F."/>
        </authorList>
    </citation>
    <scope>NUCLEOTIDE SEQUENCE [LARGE SCALE GENOMIC DNA]</scope>
</reference>
<dbReference type="PANTHER" id="PTHR42749:SF1">
    <property type="entry name" value="CELL SHAPE-DETERMINING PROTEIN MREB"/>
    <property type="match status" value="1"/>
</dbReference>
<accession>A0A1F7GWR9</accession>
<dbReference type="Proteomes" id="UP000177159">
    <property type="component" value="Unassembled WGS sequence"/>
</dbReference>
<name>A0A1F7GWR9_9BACT</name>
<organism evidence="7 8">
    <name type="scientific">Candidatus Roizmanbacteria bacterium RIFCSPHIGHO2_02_FULL_37_24</name>
    <dbReference type="NCBI Taxonomy" id="1802037"/>
    <lineage>
        <taxon>Bacteria</taxon>
        <taxon>Candidatus Roizmaniibacteriota</taxon>
    </lineage>
</organism>
<gene>
    <name evidence="6" type="primary">mreB</name>
    <name evidence="7" type="ORF">A3C24_03670</name>
</gene>
<comment type="caution">
    <text evidence="6">Lacks conserved residue(s) required for the propagation of feature annotation.</text>
</comment>
<dbReference type="CDD" id="cd10225">
    <property type="entry name" value="ASKHA_NBD_MreB-like"/>
    <property type="match status" value="1"/>
</dbReference>
<dbReference type="InterPro" id="IPR043129">
    <property type="entry name" value="ATPase_NBD"/>
</dbReference>